<dbReference type="RefSeq" id="WP_326508930.1">
    <property type="nucleotide sequence ID" value="NZ_JAWIIV010000027.1"/>
</dbReference>
<reference evidence="2 3" key="1">
    <citation type="submission" date="2023-10" db="EMBL/GenBank/DDBJ databases">
        <title>Noviherbaspirillum sp. CPCC 100848 genome assembly.</title>
        <authorList>
            <person name="Li X.Y."/>
            <person name="Fang X.M."/>
        </authorList>
    </citation>
    <scope>NUCLEOTIDE SEQUENCE [LARGE SCALE GENOMIC DNA]</scope>
    <source>
        <strain evidence="2 3">CPCC 100848</strain>
    </source>
</reference>
<proteinExistence type="predicted"/>
<dbReference type="EMBL" id="JAWIIV010000027">
    <property type="protein sequence ID" value="MEC4722255.1"/>
    <property type="molecule type" value="Genomic_DNA"/>
</dbReference>
<evidence type="ECO:0000313" key="3">
    <source>
        <dbReference type="Proteomes" id="UP001352263"/>
    </source>
</evidence>
<keyword evidence="1" id="KW-0732">Signal</keyword>
<gene>
    <name evidence="2" type="ORF">RY831_24125</name>
</gene>
<organism evidence="2 3">
    <name type="scientific">Noviherbaspirillum album</name>
    <dbReference type="NCBI Taxonomy" id="3080276"/>
    <lineage>
        <taxon>Bacteria</taxon>
        <taxon>Pseudomonadati</taxon>
        <taxon>Pseudomonadota</taxon>
        <taxon>Betaproteobacteria</taxon>
        <taxon>Burkholderiales</taxon>
        <taxon>Oxalobacteraceae</taxon>
        <taxon>Noviherbaspirillum</taxon>
    </lineage>
</organism>
<feature type="signal peptide" evidence="1">
    <location>
        <begin position="1"/>
        <end position="22"/>
    </location>
</feature>
<evidence type="ECO:0008006" key="4">
    <source>
        <dbReference type="Google" id="ProtNLM"/>
    </source>
</evidence>
<comment type="caution">
    <text evidence="2">The sequence shown here is derived from an EMBL/GenBank/DDBJ whole genome shotgun (WGS) entry which is preliminary data.</text>
</comment>
<accession>A0ABU6JF08</accession>
<sequence>MKKIIATITGVIALGVSLSAAAGPDWALIEQARQQNARLVQVQATQFGQADVQKQKEMNRTMEDMMKECTQMMKSG</sequence>
<feature type="chain" id="PRO_5045726366" description="Secreted protein" evidence="1">
    <location>
        <begin position="23"/>
        <end position="76"/>
    </location>
</feature>
<name>A0ABU6JF08_9BURK</name>
<protein>
    <recommendedName>
        <fullName evidence="4">Secreted protein</fullName>
    </recommendedName>
</protein>
<keyword evidence="3" id="KW-1185">Reference proteome</keyword>
<evidence type="ECO:0000256" key="1">
    <source>
        <dbReference type="SAM" id="SignalP"/>
    </source>
</evidence>
<dbReference type="Proteomes" id="UP001352263">
    <property type="component" value="Unassembled WGS sequence"/>
</dbReference>
<evidence type="ECO:0000313" key="2">
    <source>
        <dbReference type="EMBL" id="MEC4722255.1"/>
    </source>
</evidence>